<dbReference type="InterPro" id="IPR036464">
    <property type="entry name" value="Rubisco_LSMT_subst-bd_sf"/>
</dbReference>
<sequence>MQQWCQQHTEIFPKSPSLEQLRWAASVVASRAFDSSLKAVILAPFADALNHSGVPHTRMRDCGDHLVFHAEREIMPTEEIMNCYGLQGNTQWLMNGGFLDQSRDCDDLLVTPADVVSAVLEQQGRHEGDDEGDEVAEDEDEEDEEDKEDKDTSLCSRLSWLQDHGIGSTPFSLSLMELLPDDLATMILVIFMNDSEYLSYQQQRAAGRDACIDLGGTEGEELGERLLGHLYGSLLRLVALLRQRYETSLEEDLTMLRQLQGTETQEPDAKRRRETLEAKVVIPDGIRPENAQNILQLRIGQKRVLQALEKEVTKSVGSSHAMRRLDFGSSVVSENNFGSFPFYKSLQGETRQVLRQCPPKVAFCTAVGCQGRRRGCKTPRGAAPWDNIFGGEEIKLPYSTKEVMDSLKSSVEVLVKSGLPRADVELPAGLRLGLENVMDPLIVPEVEPSAEQILQADRELARAFLAMFKKALKNRLSIVFRTNKQAAQAKQLWGKAVGEARVVSMAKGGTKKGAFSSGEGEMAASFIQSLKDMGDAFVVMVAPRKAQLEAIARAVEEVDSKTCFILLNARLRGGRKDSLRQELATAFSPAFHVRLVAKGEGLVFRQLQDGSSPWILARRKLPSTVATEVSRSLEEPMPDRIEEVFAQSADP</sequence>
<dbReference type="Pfam" id="PF09353">
    <property type="entry name" value="DUF1995"/>
    <property type="match status" value="1"/>
</dbReference>
<evidence type="ECO:0000256" key="3">
    <source>
        <dbReference type="ARBA" id="ARBA00022691"/>
    </source>
</evidence>
<reference evidence="8" key="2">
    <citation type="submission" date="2024-04" db="EMBL/GenBank/DDBJ databases">
        <authorList>
            <person name="Chen Y."/>
            <person name="Shah S."/>
            <person name="Dougan E. K."/>
            <person name="Thang M."/>
            <person name="Chan C."/>
        </authorList>
    </citation>
    <scope>NUCLEOTIDE SEQUENCE [LARGE SCALE GENOMIC DNA]</scope>
</reference>
<feature type="domain" description="Rubisco LSMT substrate-binding" evidence="5">
    <location>
        <begin position="151"/>
        <end position="305"/>
    </location>
</feature>
<dbReference type="EMBL" id="CAMXCT010006671">
    <property type="protein sequence ID" value="CAI4018043.1"/>
    <property type="molecule type" value="Genomic_DNA"/>
</dbReference>
<evidence type="ECO:0000256" key="2">
    <source>
        <dbReference type="ARBA" id="ARBA00022679"/>
    </source>
</evidence>
<dbReference type="Proteomes" id="UP001152797">
    <property type="component" value="Unassembled WGS sequence"/>
</dbReference>
<dbReference type="Pfam" id="PF09273">
    <property type="entry name" value="Rubis-subs-bind"/>
    <property type="match status" value="1"/>
</dbReference>
<evidence type="ECO:0000259" key="6">
    <source>
        <dbReference type="Pfam" id="PF09353"/>
    </source>
</evidence>
<dbReference type="EMBL" id="CAMXCT020006671">
    <property type="protein sequence ID" value="CAL1171418.1"/>
    <property type="molecule type" value="Genomic_DNA"/>
</dbReference>
<dbReference type="InterPro" id="IPR015353">
    <property type="entry name" value="Rubisco_LSMT_subst-bd"/>
</dbReference>
<dbReference type="Gene3D" id="3.90.1420.10">
    <property type="entry name" value="Rubisco LSMT, substrate-binding domain"/>
    <property type="match status" value="1"/>
</dbReference>
<evidence type="ECO:0000313" key="10">
    <source>
        <dbReference type="Proteomes" id="UP001152797"/>
    </source>
</evidence>
<dbReference type="Gene3D" id="3.90.1410.10">
    <property type="entry name" value="set domain protein methyltransferase, domain 1"/>
    <property type="match status" value="1"/>
</dbReference>
<dbReference type="InterPro" id="IPR050600">
    <property type="entry name" value="SETD3_SETD6_MTase"/>
</dbReference>
<dbReference type="GO" id="GO:0016279">
    <property type="term" value="F:protein-lysine N-methyltransferase activity"/>
    <property type="evidence" value="ECO:0007669"/>
    <property type="project" value="TreeGrafter"/>
</dbReference>
<accession>A0A9P1GNG8</accession>
<evidence type="ECO:0000259" key="5">
    <source>
        <dbReference type="Pfam" id="PF09273"/>
    </source>
</evidence>
<evidence type="ECO:0000256" key="1">
    <source>
        <dbReference type="ARBA" id="ARBA00022603"/>
    </source>
</evidence>
<dbReference type="InterPro" id="IPR018962">
    <property type="entry name" value="DUF1995"/>
</dbReference>
<keyword evidence="10" id="KW-1185">Reference proteome</keyword>
<dbReference type="SUPFAM" id="SSF82199">
    <property type="entry name" value="SET domain"/>
    <property type="match status" value="1"/>
</dbReference>
<dbReference type="CDD" id="cd10527">
    <property type="entry name" value="SET_LSMT"/>
    <property type="match status" value="1"/>
</dbReference>
<name>A0A9P1GNG8_9DINO</name>
<keyword evidence="1 9" id="KW-0489">Methyltransferase</keyword>
<reference evidence="7" key="1">
    <citation type="submission" date="2022-10" db="EMBL/GenBank/DDBJ databases">
        <authorList>
            <person name="Chen Y."/>
            <person name="Dougan E. K."/>
            <person name="Chan C."/>
            <person name="Rhodes N."/>
            <person name="Thang M."/>
        </authorList>
    </citation>
    <scope>NUCLEOTIDE SEQUENCE</scope>
</reference>
<evidence type="ECO:0000313" key="7">
    <source>
        <dbReference type="EMBL" id="CAI4018043.1"/>
    </source>
</evidence>
<feature type="region of interest" description="Disordered" evidence="4">
    <location>
        <begin position="122"/>
        <end position="152"/>
    </location>
</feature>
<evidence type="ECO:0000313" key="8">
    <source>
        <dbReference type="EMBL" id="CAL1171418.1"/>
    </source>
</evidence>
<dbReference type="OrthoDB" id="434926at2759"/>
<organism evidence="7">
    <name type="scientific">Cladocopium goreaui</name>
    <dbReference type="NCBI Taxonomy" id="2562237"/>
    <lineage>
        <taxon>Eukaryota</taxon>
        <taxon>Sar</taxon>
        <taxon>Alveolata</taxon>
        <taxon>Dinophyceae</taxon>
        <taxon>Suessiales</taxon>
        <taxon>Symbiodiniaceae</taxon>
        <taxon>Cladocopium</taxon>
    </lineage>
</organism>
<keyword evidence="2" id="KW-0808">Transferase</keyword>
<comment type="caution">
    <text evidence="7">The sequence shown here is derived from an EMBL/GenBank/DDBJ whole genome shotgun (WGS) entry which is preliminary data.</text>
</comment>
<proteinExistence type="predicted"/>
<keyword evidence="3" id="KW-0949">S-adenosyl-L-methionine</keyword>
<gene>
    <name evidence="7" type="ORF">C1SCF055_LOCUS42641</name>
</gene>
<dbReference type="EMBL" id="CAMXCT030006671">
    <property type="protein sequence ID" value="CAL4805355.1"/>
    <property type="molecule type" value="Genomic_DNA"/>
</dbReference>
<feature type="compositionally biased region" description="Acidic residues" evidence="4">
    <location>
        <begin position="129"/>
        <end position="148"/>
    </location>
</feature>
<dbReference type="AlphaFoldDB" id="A0A9P1GNG8"/>
<dbReference type="SUPFAM" id="SSF81822">
    <property type="entry name" value="RuBisCo LSMT C-terminal, substrate-binding domain"/>
    <property type="match status" value="1"/>
</dbReference>
<evidence type="ECO:0000256" key="4">
    <source>
        <dbReference type="SAM" id="MobiDB-lite"/>
    </source>
</evidence>
<feature type="domain" description="DUF1995" evidence="6">
    <location>
        <begin position="397"/>
        <end position="642"/>
    </location>
</feature>
<evidence type="ECO:0000313" key="9">
    <source>
        <dbReference type="EMBL" id="CAL4805355.1"/>
    </source>
</evidence>
<dbReference type="GO" id="GO:0032259">
    <property type="term" value="P:methylation"/>
    <property type="evidence" value="ECO:0007669"/>
    <property type="project" value="UniProtKB-KW"/>
</dbReference>
<protein>
    <submittedName>
        <fullName evidence="9">N-lysine methyltransferase SETD6</fullName>
    </submittedName>
</protein>
<dbReference type="PANTHER" id="PTHR13271">
    <property type="entry name" value="UNCHARACTERIZED PUTATIVE METHYLTRANSFERASE"/>
    <property type="match status" value="1"/>
</dbReference>
<dbReference type="InterPro" id="IPR046341">
    <property type="entry name" value="SET_dom_sf"/>
</dbReference>